<comment type="caution">
    <text evidence="1">The sequence shown here is derived from an EMBL/GenBank/DDBJ whole genome shotgun (WGS) entry which is preliminary data.</text>
</comment>
<proteinExistence type="predicted"/>
<dbReference type="Proteomes" id="UP001630127">
    <property type="component" value="Unassembled WGS sequence"/>
</dbReference>
<reference evidence="1 2" key="1">
    <citation type="submission" date="2024-11" db="EMBL/GenBank/DDBJ databases">
        <title>A near-complete genome assembly of Cinchona calisaya.</title>
        <authorList>
            <person name="Lian D.C."/>
            <person name="Zhao X.W."/>
            <person name="Wei L."/>
        </authorList>
    </citation>
    <scope>NUCLEOTIDE SEQUENCE [LARGE SCALE GENOMIC DNA]</scope>
    <source>
        <tissue evidence="1">Nenye</tissue>
    </source>
</reference>
<protein>
    <submittedName>
        <fullName evidence="1">Uncharacterized protein</fullName>
    </submittedName>
</protein>
<accession>A0ABD2Y3N9</accession>
<organism evidence="1 2">
    <name type="scientific">Cinchona calisaya</name>
    <dbReference type="NCBI Taxonomy" id="153742"/>
    <lineage>
        <taxon>Eukaryota</taxon>
        <taxon>Viridiplantae</taxon>
        <taxon>Streptophyta</taxon>
        <taxon>Embryophyta</taxon>
        <taxon>Tracheophyta</taxon>
        <taxon>Spermatophyta</taxon>
        <taxon>Magnoliopsida</taxon>
        <taxon>eudicotyledons</taxon>
        <taxon>Gunneridae</taxon>
        <taxon>Pentapetalae</taxon>
        <taxon>asterids</taxon>
        <taxon>lamiids</taxon>
        <taxon>Gentianales</taxon>
        <taxon>Rubiaceae</taxon>
        <taxon>Cinchonoideae</taxon>
        <taxon>Cinchoneae</taxon>
        <taxon>Cinchona</taxon>
    </lineage>
</organism>
<dbReference type="EMBL" id="JBJUIK010000016">
    <property type="protein sequence ID" value="KAL3500283.1"/>
    <property type="molecule type" value="Genomic_DNA"/>
</dbReference>
<sequence>MSFSGLHVTRERVFVGIKLFSSSFTRVMVEYGESRNTSIVPPTFVRQHITPDADVFSNSGTVVRILNGIIKSHWHEKFINWTIASQNVCDLWWNEFSAATLGMM</sequence>
<keyword evidence="2" id="KW-1185">Reference proteome</keyword>
<evidence type="ECO:0000313" key="1">
    <source>
        <dbReference type="EMBL" id="KAL3500283.1"/>
    </source>
</evidence>
<gene>
    <name evidence="1" type="ORF">ACH5RR_039376</name>
</gene>
<dbReference type="AlphaFoldDB" id="A0ABD2Y3N9"/>
<evidence type="ECO:0000313" key="2">
    <source>
        <dbReference type="Proteomes" id="UP001630127"/>
    </source>
</evidence>
<name>A0ABD2Y3N9_9GENT</name>